<evidence type="ECO:0000256" key="2">
    <source>
        <dbReference type="ARBA" id="ARBA00023130"/>
    </source>
</evidence>
<keyword evidence="5" id="KW-1279">T cell receptor</keyword>
<accession>A0AAD8CS34</accession>
<evidence type="ECO:0000256" key="1">
    <source>
        <dbReference type="ARBA" id="ARBA00022729"/>
    </source>
</evidence>
<dbReference type="InterPro" id="IPR003599">
    <property type="entry name" value="Ig_sub"/>
</dbReference>
<feature type="domain" description="Ig-like" evidence="7">
    <location>
        <begin position="23"/>
        <end position="113"/>
    </location>
</feature>
<dbReference type="AlphaFoldDB" id="A0AAD8CS34"/>
<dbReference type="SMART" id="SM00406">
    <property type="entry name" value="IGv"/>
    <property type="match status" value="1"/>
</dbReference>
<dbReference type="Proteomes" id="UP001230051">
    <property type="component" value="Unassembled WGS sequence"/>
</dbReference>
<keyword evidence="2" id="KW-1064">Adaptive immunity</keyword>
<dbReference type="Pfam" id="PF07686">
    <property type="entry name" value="V-set"/>
    <property type="match status" value="1"/>
</dbReference>
<evidence type="ECO:0000313" key="9">
    <source>
        <dbReference type="Proteomes" id="UP001230051"/>
    </source>
</evidence>
<dbReference type="PANTHER" id="PTHR19367:SF18">
    <property type="entry name" value="T CELL RECEPTOR ALPHA VARIABLE 16"/>
    <property type="match status" value="1"/>
</dbReference>
<protein>
    <recommendedName>
        <fullName evidence="7">Ig-like domain-containing protein</fullName>
    </recommendedName>
</protein>
<sequence length="138" mass="15482">MALITLLLCTLLLEGSFGNTITPISSVENVKQGDNVTLQCNYTGDVQNLQWYRQYPGQALDYLLMSFETGGGSKANEVEHRISGEVDKDNKHMFLKLIDTEVTEAAVYYCALSPTVTETHPALYKNYLTLKHKLLFTN</sequence>
<keyword evidence="5" id="KW-0391">Immunity</keyword>
<dbReference type="InterPro" id="IPR036179">
    <property type="entry name" value="Ig-like_dom_sf"/>
</dbReference>
<dbReference type="InterPro" id="IPR013106">
    <property type="entry name" value="Ig_V-set"/>
</dbReference>
<evidence type="ECO:0000256" key="3">
    <source>
        <dbReference type="ARBA" id="ARBA00023170"/>
    </source>
</evidence>
<reference evidence="8" key="1">
    <citation type="submission" date="2022-02" db="EMBL/GenBank/DDBJ databases">
        <title>Atlantic sturgeon de novo genome assembly.</title>
        <authorList>
            <person name="Stock M."/>
            <person name="Klopp C."/>
            <person name="Guiguen Y."/>
            <person name="Cabau C."/>
            <person name="Parinello H."/>
            <person name="Santidrian Yebra-Pimentel E."/>
            <person name="Kuhl H."/>
            <person name="Dirks R.P."/>
            <person name="Guessner J."/>
            <person name="Wuertz S."/>
            <person name="Du K."/>
            <person name="Schartl M."/>
        </authorList>
    </citation>
    <scope>NUCLEOTIDE SEQUENCE</scope>
    <source>
        <strain evidence="8">STURGEONOMICS-FGT-2020</strain>
        <tissue evidence="8">Whole blood</tissue>
    </source>
</reference>
<evidence type="ECO:0000256" key="6">
    <source>
        <dbReference type="SAM" id="SignalP"/>
    </source>
</evidence>
<dbReference type="SUPFAM" id="SSF48726">
    <property type="entry name" value="Immunoglobulin"/>
    <property type="match status" value="1"/>
</dbReference>
<proteinExistence type="predicted"/>
<organism evidence="8 9">
    <name type="scientific">Acipenser oxyrinchus oxyrinchus</name>
    <dbReference type="NCBI Taxonomy" id="40147"/>
    <lineage>
        <taxon>Eukaryota</taxon>
        <taxon>Metazoa</taxon>
        <taxon>Chordata</taxon>
        <taxon>Craniata</taxon>
        <taxon>Vertebrata</taxon>
        <taxon>Euteleostomi</taxon>
        <taxon>Actinopterygii</taxon>
        <taxon>Chondrostei</taxon>
        <taxon>Acipenseriformes</taxon>
        <taxon>Acipenseridae</taxon>
        <taxon>Acipenser</taxon>
    </lineage>
</organism>
<gene>
    <name evidence="8" type="ORF">AOXY_G25723</name>
</gene>
<evidence type="ECO:0000259" key="7">
    <source>
        <dbReference type="PROSITE" id="PS50835"/>
    </source>
</evidence>
<feature type="chain" id="PRO_5042176324" description="Ig-like domain-containing protein" evidence="6">
    <location>
        <begin position="19"/>
        <end position="138"/>
    </location>
</feature>
<dbReference type="GO" id="GO:0042101">
    <property type="term" value="C:T cell receptor complex"/>
    <property type="evidence" value="ECO:0007669"/>
    <property type="project" value="UniProtKB-KW"/>
</dbReference>
<keyword evidence="1 6" id="KW-0732">Signal</keyword>
<evidence type="ECO:0000313" key="8">
    <source>
        <dbReference type="EMBL" id="KAK1156702.1"/>
    </source>
</evidence>
<dbReference type="EMBL" id="JAGXEW010000027">
    <property type="protein sequence ID" value="KAK1156702.1"/>
    <property type="molecule type" value="Genomic_DNA"/>
</dbReference>
<dbReference type="Gene3D" id="2.60.40.10">
    <property type="entry name" value="Immunoglobulins"/>
    <property type="match status" value="1"/>
</dbReference>
<keyword evidence="4" id="KW-0393">Immunoglobulin domain</keyword>
<dbReference type="InterPro" id="IPR013783">
    <property type="entry name" value="Ig-like_fold"/>
</dbReference>
<dbReference type="GO" id="GO:0002250">
    <property type="term" value="P:adaptive immune response"/>
    <property type="evidence" value="ECO:0007669"/>
    <property type="project" value="UniProtKB-KW"/>
</dbReference>
<dbReference type="SMART" id="SM00409">
    <property type="entry name" value="IG"/>
    <property type="match status" value="1"/>
</dbReference>
<comment type="caution">
    <text evidence="8">The sequence shown here is derived from an EMBL/GenBank/DDBJ whole genome shotgun (WGS) entry which is preliminary data.</text>
</comment>
<dbReference type="InterPro" id="IPR051287">
    <property type="entry name" value="TCR_variable_region"/>
</dbReference>
<name>A0AAD8CS34_ACIOX</name>
<feature type="signal peptide" evidence="6">
    <location>
        <begin position="1"/>
        <end position="18"/>
    </location>
</feature>
<evidence type="ECO:0000256" key="4">
    <source>
        <dbReference type="ARBA" id="ARBA00023319"/>
    </source>
</evidence>
<dbReference type="PANTHER" id="PTHR19367">
    <property type="entry name" value="T-CELL RECEPTOR ALPHA CHAIN V REGION"/>
    <property type="match status" value="1"/>
</dbReference>
<keyword evidence="3" id="KW-0675">Receptor</keyword>
<evidence type="ECO:0000256" key="5">
    <source>
        <dbReference type="ARBA" id="ARBA00043266"/>
    </source>
</evidence>
<keyword evidence="9" id="KW-1185">Reference proteome</keyword>
<dbReference type="InterPro" id="IPR007110">
    <property type="entry name" value="Ig-like_dom"/>
</dbReference>
<dbReference type="PROSITE" id="PS50835">
    <property type="entry name" value="IG_LIKE"/>
    <property type="match status" value="1"/>
</dbReference>